<gene>
    <name evidence="10" type="ORF">OBBRIDRAFT_739439</name>
</gene>
<evidence type="ECO:0000313" key="10">
    <source>
        <dbReference type="EMBL" id="OCH85721.1"/>
    </source>
</evidence>
<feature type="domain" description="COQ9 C-terminal" evidence="9">
    <location>
        <begin position="112"/>
        <end position="160"/>
    </location>
</feature>
<dbReference type="PANTHER" id="PTHR21427:SF19">
    <property type="entry name" value="UBIQUINONE BIOSYNTHESIS PROTEIN COQ9, MITOCHONDRIAL"/>
    <property type="match status" value="1"/>
</dbReference>
<name>A0A8E2DG91_9APHY</name>
<evidence type="ECO:0000256" key="1">
    <source>
        <dbReference type="ARBA" id="ARBA00004173"/>
    </source>
</evidence>
<dbReference type="AlphaFoldDB" id="A0A8E2DG91"/>
<dbReference type="OrthoDB" id="619536at2759"/>
<dbReference type="GO" id="GO:0006744">
    <property type="term" value="P:ubiquinone biosynthetic process"/>
    <property type="evidence" value="ECO:0007669"/>
    <property type="project" value="UniProtKB-UniRule"/>
</dbReference>
<dbReference type="Pfam" id="PF08511">
    <property type="entry name" value="COQ9"/>
    <property type="match status" value="1"/>
</dbReference>
<accession>A0A8E2DG91</accession>
<comment type="similarity">
    <text evidence="3 8">Belongs to the COQ9 family.</text>
</comment>
<comment type="subcellular location">
    <subcellularLocation>
        <location evidence="1 8">Mitochondrion</location>
    </subcellularLocation>
</comment>
<proteinExistence type="inferred from homology"/>
<evidence type="ECO:0000256" key="4">
    <source>
        <dbReference type="ARBA" id="ARBA00022688"/>
    </source>
</evidence>
<evidence type="ECO:0000256" key="6">
    <source>
        <dbReference type="ARBA" id="ARBA00023121"/>
    </source>
</evidence>
<evidence type="ECO:0000256" key="7">
    <source>
        <dbReference type="ARBA" id="ARBA00023128"/>
    </source>
</evidence>
<keyword evidence="6 8" id="KW-0446">Lipid-binding</keyword>
<feature type="non-terminal residue" evidence="10">
    <location>
        <position position="204"/>
    </location>
</feature>
<comment type="function">
    <text evidence="8">Membrane-associated protein that warps the membrane surface to access and bind aromatic isoprenes with high specificity, including ubiquinone (CoQ) isoprene intermediates and presents them directly to Coq7, therefore facilitating the Coq7-mediated hydroxylase step. Participates in the biosynthesis of coenzyme Q, also named ubiquinone, an essential lipid-soluble electron transporter for aerobic cellular respiration.</text>
</comment>
<dbReference type="Proteomes" id="UP000250043">
    <property type="component" value="Unassembled WGS sequence"/>
</dbReference>
<keyword evidence="7 8" id="KW-0496">Mitochondrion</keyword>
<keyword evidence="5" id="KW-0809">Transit peptide</keyword>
<evidence type="ECO:0000256" key="5">
    <source>
        <dbReference type="ARBA" id="ARBA00022946"/>
    </source>
</evidence>
<evidence type="ECO:0000256" key="2">
    <source>
        <dbReference type="ARBA" id="ARBA00004749"/>
    </source>
</evidence>
<dbReference type="EMBL" id="KV722567">
    <property type="protein sequence ID" value="OCH85721.1"/>
    <property type="molecule type" value="Genomic_DNA"/>
</dbReference>
<sequence length="204" mass="22103">LLQLALPLVKTHGFTREALSRSVLSLPTPHPEPLSDTAVSALFGNGDDARRTLIEAWLDSGREHMKSAPTPAVKDVLGTRLRYNEPVLQHLPEAFALLSTAFPPLPPLHLTPALKHVASVADEACHVSGDTATGAAWYTRRASLATVYGAAELHQLTSPHTAQGFLHSLLDKASEVERVFAETDLFARYIGRSWAGIINSRGIF</sequence>
<keyword evidence="11" id="KW-1185">Reference proteome</keyword>
<dbReference type="InterPro" id="IPR012762">
    <property type="entry name" value="Ubiq_biosynth_COQ9"/>
</dbReference>
<dbReference type="UniPathway" id="UPA00232"/>
<dbReference type="GO" id="GO:0008289">
    <property type="term" value="F:lipid binding"/>
    <property type="evidence" value="ECO:0007669"/>
    <property type="project" value="UniProtKB-UniRule"/>
</dbReference>
<dbReference type="InterPro" id="IPR013718">
    <property type="entry name" value="COQ9_C"/>
</dbReference>
<evidence type="ECO:0000256" key="3">
    <source>
        <dbReference type="ARBA" id="ARBA00010766"/>
    </source>
</evidence>
<protein>
    <recommendedName>
        <fullName evidence="8">Ubiquinone biosynthesis protein</fullName>
    </recommendedName>
</protein>
<keyword evidence="4 8" id="KW-0831">Ubiquinone biosynthesis</keyword>
<evidence type="ECO:0000256" key="8">
    <source>
        <dbReference type="RuleBase" id="RU366063"/>
    </source>
</evidence>
<comment type="pathway">
    <text evidence="2 8">Cofactor biosynthesis; ubiquinone biosynthesis.</text>
</comment>
<dbReference type="PANTHER" id="PTHR21427">
    <property type="entry name" value="UBIQUINONE BIOSYNTHESIS PROTEIN COQ9, MITOCHONDRIAL"/>
    <property type="match status" value="1"/>
</dbReference>
<evidence type="ECO:0000259" key="9">
    <source>
        <dbReference type="Pfam" id="PF08511"/>
    </source>
</evidence>
<dbReference type="GO" id="GO:0005743">
    <property type="term" value="C:mitochondrial inner membrane"/>
    <property type="evidence" value="ECO:0007669"/>
    <property type="project" value="TreeGrafter"/>
</dbReference>
<evidence type="ECO:0000313" key="11">
    <source>
        <dbReference type="Proteomes" id="UP000250043"/>
    </source>
</evidence>
<organism evidence="10 11">
    <name type="scientific">Obba rivulosa</name>
    <dbReference type="NCBI Taxonomy" id="1052685"/>
    <lineage>
        <taxon>Eukaryota</taxon>
        <taxon>Fungi</taxon>
        <taxon>Dikarya</taxon>
        <taxon>Basidiomycota</taxon>
        <taxon>Agaricomycotina</taxon>
        <taxon>Agaricomycetes</taxon>
        <taxon>Polyporales</taxon>
        <taxon>Gelatoporiaceae</taxon>
        <taxon>Obba</taxon>
    </lineage>
</organism>
<reference evidence="10 11" key="1">
    <citation type="submission" date="2016-07" db="EMBL/GenBank/DDBJ databases">
        <title>Draft genome of the white-rot fungus Obba rivulosa 3A-2.</title>
        <authorList>
            <consortium name="DOE Joint Genome Institute"/>
            <person name="Miettinen O."/>
            <person name="Riley R."/>
            <person name="Acob R."/>
            <person name="Barry K."/>
            <person name="Cullen D."/>
            <person name="De Vries R."/>
            <person name="Hainaut M."/>
            <person name="Hatakka A."/>
            <person name="Henrissat B."/>
            <person name="Hilden K."/>
            <person name="Kuo R."/>
            <person name="Labutti K."/>
            <person name="Lipzen A."/>
            <person name="Makela M.R."/>
            <person name="Sandor L."/>
            <person name="Spatafora J.W."/>
            <person name="Grigoriev I.V."/>
            <person name="Hibbett D.S."/>
        </authorList>
    </citation>
    <scope>NUCLEOTIDE SEQUENCE [LARGE SCALE GENOMIC DNA]</scope>
    <source>
        <strain evidence="10 11">3A-2</strain>
    </source>
</reference>